<dbReference type="InterPro" id="IPR029016">
    <property type="entry name" value="GAF-like_dom_sf"/>
</dbReference>
<feature type="domain" description="GGDEF" evidence="1">
    <location>
        <begin position="194"/>
        <end position="326"/>
    </location>
</feature>
<dbReference type="SUPFAM" id="SSF55781">
    <property type="entry name" value="GAF domain-like"/>
    <property type="match status" value="1"/>
</dbReference>
<dbReference type="Pfam" id="PF01590">
    <property type="entry name" value="GAF"/>
    <property type="match status" value="1"/>
</dbReference>
<sequence length="326" mass="35661">MKTPEIPANEAQRLAALHHSGLLVAGDARRFDRLTRLARRLFDVPVAVISLVDDTTLVQKSGDGVDWNGLARQLSFCGHVVFNAQPLIVTDTLQDPRFSDNPLVVGPPQLRFYAGVPLRLPDGTIAGSFCVASDQPRTFNEEETAALEDLSAIAGDELASVSVSTSDPLTGLLNRRGFENLANYAILSSHRRAEPLTLAWLDCNTFNLIASQYGNAEGDAARCAMATLLRSTLRDTDLLVRYDTNQFAVLLPDTDETGAWIAIQHLVEVVEEQNLLSGKPWQLGFTWGVKEFDHAVFPDLRTWIRAAATHMALMIPPSGTQTQSSP</sequence>
<evidence type="ECO:0000259" key="1">
    <source>
        <dbReference type="PROSITE" id="PS50887"/>
    </source>
</evidence>
<accession>A0ABX9S117</accession>
<dbReference type="GeneID" id="66903263"/>
<protein>
    <submittedName>
        <fullName evidence="2">Diguanylate cyclase (GGDEF)-like protein</fullName>
    </submittedName>
</protein>
<gene>
    <name evidence="2" type="ORF">C7387_1210</name>
</gene>
<dbReference type="Pfam" id="PF00990">
    <property type="entry name" value="GGDEF"/>
    <property type="match status" value="1"/>
</dbReference>
<dbReference type="RefSeq" id="WP_120816289.1">
    <property type="nucleotide sequence ID" value="NZ_RBIZ01000003.1"/>
</dbReference>
<dbReference type="PANTHER" id="PTHR43102:SF2">
    <property type="entry name" value="GAF DOMAIN-CONTAINING PROTEIN"/>
    <property type="match status" value="1"/>
</dbReference>
<evidence type="ECO:0000313" key="3">
    <source>
        <dbReference type="Proteomes" id="UP000267341"/>
    </source>
</evidence>
<dbReference type="SMART" id="SM00267">
    <property type="entry name" value="GGDEF"/>
    <property type="match status" value="1"/>
</dbReference>
<dbReference type="SUPFAM" id="SSF55073">
    <property type="entry name" value="Nucleotide cyclase"/>
    <property type="match status" value="1"/>
</dbReference>
<dbReference type="CDD" id="cd01949">
    <property type="entry name" value="GGDEF"/>
    <property type="match status" value="1"/>
</dbReference>
<name>A0ABX9S117_9ENTR</name>
<dbReference type="SMART" id="SM00065">
    <property type="entry name" value="GAF"/>
    <property type="match status" value="1"/>
</dbReference>
<dbReference type="InterPro" id="IPR029787">
    <property type="entry name" value="Nucleotide_cyclase"/>
</dbReference>
<dbReference type="PROSITE" id="PS50887">
    <property type="entry name" value="GGDEF"/>
    <property type="match status" value="1"/>
</dbReference>
<keyword evidence="3" id="KW-1185">Reference proteome</keyword>
<dbReference type="Proteomes" id="UP000267341">
    <property type="component" value="Unassembled WGS sequence"/>
</dbReference>
<dbReference type="PANTHER" id="PTHR43102">
    <property type="entry name" value="SLR1143 PROTEIN"/>
    <property type="match status" value="1"/>
</dbReference>
<evidence type="ECO:0000313" key="2">
    <source>
        <dbReference type="EMBL" id="RKR64512.1"/>
    </source>
</evidence>
<dbReference type="Gene3D" id="3.30.70.270">
    <property type="match status" value="1"/>
</dbReference>
<proteinExistence type="predicted"/>
<dbReference type="InterPro" id="IPR003018">
    <property type="entry name" value="GAF"/>
</dbReference>
<reference evidence="2 3" key="1">
    <citation type="submission" date="2018-10" db="EMBL/GenBank/DDBJ databases">
        <title>Genomic Encyclopedia of Type Strains, Phase IV (KMG-IV): sequencing the most valuable type-strain genomes for metagenomic binning, comparative biology and taxonomic classification.</title>
        <authorList>
            <person name="Goeker M."/>
        </authorList>
    </citation>
    <scope>NUCLEOTIDE SEQUENCE [LARGE SCALE GENOMIC DNA]</scope>
    <source>
        <strain evidence="2 3">DSM 5079</strain>
    </source>
</reference>
<dbReference type="EMBL" id="RBIZ01000003">
    <property type="protein sequence ID" value="RKR64512.1"/>
    <property type="molecule type" value="Genomic_DNA"/>
</dbReference>
<dbReference type="InterPro" id="IPR000160">
    <property type="entry name" value="GGDEF_dom"/>
</dbReference>
<organism evidence="2 3">
    <name type="scientific">Yokenella regensburgei</name>
    <dbReference type="NCBI Taxonomy" id="158877"/>
    <lineage>
        <taxon>Bacteria</taxon>
        <taxon>Pseudomonadati</taxon>
        <taxon>Pseudomonadota</taxon>
        <taxon>Gammaproteobacteria</taxon>
        <taxon>Enterobacterales</taxon>
        <taxon>Enterobacteriaceae</taxon>
        <taxon>Yokenella</taxon>
    </lineage>
</organism>
<dbReference type="NCBIfam" id="TIGR00254">
    <property type="entry name" value="GGDEF"/>
    <property type="match status" value="1"/>
</dbReference>
<comment type="caution">
    <text evidence="2">The sequence shown here is derived from an EMBL/GenBank/DDBJ whole genome shotgun (WGS) entry which is preliminary data.</text>
</comment>
<dbReference type="InterPro" id="IPR043128">
    <property type="entry name" value="Rev_trsase/Diguanyl_cyclase"/>
</dbReference>
<dbReference type="Gene3D" id="3.30.450.40">
    <property type="match status" value="1"/>
</dbReference>